<evidence type="ECO:0000313" key="4">
    <source>
        <dbReference type="EMBL" id="JAG43198.1"/>
    </source>
</evidence>
<keyword evidence="3" id="KW-0812">Transmembrane</keyword>
<dbReference type="InterPro" id="IPR032466">
    <property type="entry name" value="Metal_Hydrolase"/>
</dbReference>
<keyword evidence="1" id="KW-1015">Disulfide bond</keyword>
<evidence type="ECO:0000256" key="3">
    <source>
        <dbReference type="SAM" id="Phobius"/>
    </source>
</evidence>
<dbReference type="EMBL" id="GBHO01000406">
    <property type="protein sequence ID" value="JAG43198.1"/>
    <property type="molecule type" value="Transcribed_RNA"/>
</dbReference>
<keyword evidence="1" id="KW-0224">Dipeptidase</keyword>
<dbReference type="Gene3D" id="3.20.20.140">
    <property type="entry name" value="Metal-dependent hydrolases"/>
    <property type="match status" value="1"/>
</dbReference>
<evidence type="ECO:0000256" key="1">
    <source>
        <dbReference type="RuleBase" id="RU341113"/>
    </source>
</evidence>
<evidence type="ECO:0000256" key="2">
    <source>
        <dbReference type="SAM" id="MobiDB-lite"/>
    </source>
</evidence>
<dbReference type="GO" id="GO:0070573">
    <property type="term" value="F:metallodipeptidase activity"/>
    <property type="evidence" value="ECO:0007669"/>
    <property type="project" value="InterPro"/>
</dbReference>
<dbReference type="EC" id="3.4.13.19" evidence="1"/>
<accession>A0A0A9ZHE5</accession>
<dbReference type="GO" id="GO:0046872">
    <property type="term" value="F:metal ion binding"/>
    <property type="evidence" value="ECO:0007669"/>
    <property type="project" value="UniProtKB-UniRule"/>
</dbReference>
<keyword evidence="1" id="KW-0336">GPI-anchor</keyword>
<keyword evidence="1" id="KW-0479">Metal-binding</keyword>
<dbReference type="PANTHER" id="PTHR10443:SF12">
    <property type="entry name" value="DIPEPTIDASE"/>
    <property type="match status" value="1"/>
</dbReference>
<dbReference type="GO" id="GO:0098552">
    <property type="term" value="C:side of membrane"/>
    <property type="evidence" value="ECO:0007669"/>
    <property type="project" value="UniProtKB-KW"/>
</dbReference>
<gene>
    <name evidence="4" type="primary">Dpep2_1</name>
    <name evidence="4" type="ORF">CM83_49167</name>
</gene>
<organism evidence="4">
    <name type="scientific">Lygus hesperus</name>
    <name type="common">Western plant bug</name>
    <dbReference type="NCBI Taxonomy" id="30085"/>
    <lineage>
        <taxon>Eukaryota</taxon>
        <taxon>Metazoa</taxon>
        <taxon>Ecdysozoa</taxon>
        <taxon>Arthropoda</taxon>
        <taxon>Hexapoda</taxon>
        <taxon>Insecta</taxon>
        <taxon>Pterygota</taxon>
        <taxon>Neoptera</taxon>
        <taxon>Paraneoptera</taxon>
        <taxon>Hemiptera</taxon>
        <taxon>Heteroptera</taxon>
        <taxon>Panheteroptera</taxon>
        <taxon>Cimicomorpha</taxon>
        <taxon>Miridae</taxon>
        <taxon>Mirini</taxon>
        <taxon>Lygus</taxon>
    </lineage>
</organism>
<dbReference type="SUPFAM" id="SSF51556">
    <property type="entry name" value="Metallo-dependent hydrolases"/>
    <property type="match status" value="1"/>
</dbReference>
<sequence length="458" mass="47993">MSFFHDCWDSVRGNVRNCLTTPLTKKRLLIFGGIFVAFVLFIVILVVCLNGGSSSPAAQGSDALNNGPLTFGLVDNSWLKTTYINKINENLAKIEEKLNLKSYIESKLGAMIWSVGASNCAQASQKDAVSQTLEGIDAAKRLASSLGNLILASGTQDMTEAKANSKVAMLISLDGGYTIDSRLGVLRMFRDLGVRVMTLTGNCSTPWASSSSLTTFGKAVVGEANRMGLLLDLAGSSSAVITAALASSTAPVIFNGIGSQSLTNVPTNLDNATLSSLKGKGHVVMVSFKCAVIKASNGSCSQIDVINHINVIRDLAGAASVGIAADFGGADADYPTDLKNISGVADLFNKLYEKNNWGLSDLEGLAYGNFINALQSSANAANSTQTPNDNLEDEAELKILPNNTLVCYSDVPIRYPTNTPTAATTPATTAVTTAAPTTQATTPTTTQPTTTAPETKKP</sequence>
<reference evidence="4" key="2">
    <citation type="submission" date="2014-07" db="EMBL/GenBank/DDBJ databases">
        <authorList>
            <person name="Hull J."/>
        </authorList>
    </citation>
    <scope>NUCLEOTIDE SEQUENCE</scope>
</reference>
<keyword evidence="1" id="KW-0645">Protease</keyword>
<dbReference type="PROSITE" id="PS51365">
    <property type="entry name" value="RENAL_DIPEPTIDASE_2"/>
    <property type="match status" value="1"/>
</dbReference>
<feature type="transmembrane region" description="Helical" evidence="3">
    <location>
        <begin position="28"/>
        <end position="47"/>
    </location>
</feature>
<keyword evidence="1" id="KW-0482">Metalloprotease</keyword>
<keyword evidence="3" id="KW-0472">Membrane</keyword>
<keyword evidence="1" id="KW-0378">Hydrolase</keyword>
<keyword evidence="1" id="KW-0862">Zinc</keyword>
<dbReference type="Pfam" id="PF01244">
    <property type="entry name" value="Peptidase_M19"/>
    <property type="match status" value="1"/>
</dbReference>
<comment type="catalytic activity">
    <reaction evidence="1">
        <text>an L-aminoacyl-L-amino acid + H2O = 2 an L-alpha-amino acid</text>
        <dbReference type="Rhea" id="RHEA:48940"/>
        <dbReference type="ChEBI" id="CHEBI:15377"/>
        <dbReference type="ChEBI" id="CHEBI:59869"/>
        <dbReference type="ChEBI" id="CHEBI:77460"/>
        <dbReference type="EC" id="3.4.13.19"/>
    </reaction>
</comment>
<dbReference type="AlphaFoldDB" id="A0A0A9ZHE5"/>
<comment type="subunit">
    <text evidence="1">Homodimer; disulfide-linked.</text>
</comment>
<comment type="similarity">
    <text evidence="1">Belongs to the metallo-dependent hydrolases superfamily. Peptidase M19 family.</text>
</comment>
<dbReference type="GO" id="GO:0006508">
    <property type="term" value="P:proteolysis"/>
    <property type="evidence" value="ECO:0007669"/>
    <property type="project" value="UniProtKB-KW"/>
</dbReference>
<comment type="cofactor">
    <cofactor evidence="1">
        <name>Zn(2+)</name>
        <dbReference type="ChEBI" id="CHEBI:29105"/>
    </cofactor>
</comment>
<feature type="region of interest" description="Disordered" evidence="2">
    <location>
        <begin position="419"/>
        <end position="458"/>
    </location>
</feature>
<reference evidence="4" key="1">
    <citation type="journal article" date="2014" name="PLoS ONE">
        <title>Transcriptome-Based Identification of ABC Transporters in the Western Tarnished Plant Bug Lygus hesperus.</title>
        <authorList>
            <person name="Hull J.J."/>
            <person name="Chaney K."/>
            <person name="Geib S.M."/>
            <person name="Fabrick J.A."/>
            <person name="Brent C.S."/>
            <person name="Walsh D."/>
            <person name="Lavine L.C."/>
        </authorList>
    </citation>
    <scope>NUCLEOTIDE SEQUENCE</scope>
</reference>
<keyword evidence="1" id="KW-0449">Lipoprotein</keyword>
<protein>
    <recommendedName>
        <fullName evidence="1">Dipeptidase</fullName>
        <ecNumber evidence="1">3.4.13.19</ecNumber>
    </recommendedName>
</protein>
<dbReference type="PANTHER" id="PTHR10443">
    <property type="entry name" value="MICROSOMAL DIPEPTIDASE"/>
    <property type="match status" value="1"/>
</dbReference>
<keyword evidence="1" id="KW-0325">Glycoprotein</keyword>
<keyword evidence="3" id="KW-1133">Transmembrane helix</keyword>
<dbReference type="InterPro" id="IPR008257">
    <property type="entry name" value="Pept_M19"/>
</dbReference>
<proteinExistence type="inferred from homology"/>
<name>A0A0A9ZHE5_LYGHE</name>
<comment type="subcellular location">
    <subcellularLocation>
        <location evidence="1">Membrane</location>
        <topology evidence="1">Lipid-anchor</topology>
        <topology evidence="1">GPI-anchor</topology>
    </subcellularLocation>
</comment>